<name>A0A6J4NH59_9BACT</name>
<sequence length="356" mass="39878">MASGTGKTSTARQTGGREQFSAEELAIVMSHFDIGVIDSIVEYPRGSRKAPKLLIVSENGKYLLKRRARGKDDPYKVAFAHALQLYLANKQFPLPHLVGTKKDNNSMLQWRNSVYELFEYIPGQAYPQTLESTFDSGRVLSLYHKLLQDFKSQWQPSGGSYHMAPSVEHGLRSIPASLQGGAGGDGDVLKVLQFLLESYRHAAETCESLGMDGWPKQIVHADWHPGNMLFRDNHVVAVIDYDSARVLARIIDIANGALQFSIIGGDEDVSKWPEYLDESRFKRFLRGYDEVVLLSEAEIRTIPWLMVEALIAEAVFPIAATGQFGKMEGMAFLQMVQRKIHWMQRSADKLVEIATG</sequence>
<dbReference type="EMBL" id="CADCUQ010000244">
    <property type="protein sequence ID" value="CAA9388017.1"/>
    <property type="molecule type" value="Genomic_DNA"/>
</dbReference>
<dbReference type="Gene3D" id="3.30.200.20">
    <property type="entry name" value="Phosphorylase Kinase, domain 1"/>
    <property type="match status" value="1"/>
</dbReference>
<organism evidence="3">
    <name type="scientific">uncultured Phycisphaerae bacterium</name>
    <dbReference type="NCBI Taxonomy" id="904963"/>
    <lineage>
        <taxon>Bacteria</taxon>
        <taxon>Pseudomonadati</taxon>
        <taxon>Planctomycetota</taxon>
        <taxon>Phycisphaerae</taxon>
        <taxon>environmental samples</taxon>
    </lineage>
</organism>
<accession>A0A6J4NH59</accession>
<dbReference type="AlphaFoldDB" id="A0A6J4NH59"/>
<evidence type="ECO:0000256" key="1">
    <source>
        <dbReference type="ARBA" id="ARBA00038240"/>
    </source>
</evidence>
<dbReference type="SUPFAM" id="SSF56112">
    <property type="entry name" value="Protein kinase-like (PK-like)"/>
    <property type="match status" value="1"/>
</dbReference>
<feature type="domain" description="Aminoglycoside phosphotransferase" evidence="2">
    <location>
        <begin position="52"/>
        <end position="262"/>
    </location>
</feature>
<reference evidence="3" key="1">
    <citation type="submission" date="2020-02" db="EMBL/GenBank/DDBJ databases">
        <authorList>
            <person name="Meier V. D."/>
        </authorList>
    </citation>
    <scope>NUCLEOTIDE SEQUENCE</scope>
    <source>
        <strain evidence="3">AVDCRST_MAG64</strain>
    </source>
</reference>
<dbReference type="GO" id="GO:0019202">
    <property type="term" value="F:amino acid kinase activity"/>
    <property type="evidence" value="ECO:0007669"/>
    <property type="project" value="TreeGrafter"/>
</dbReference>
<dbReference type="InterPro" id="IPR011009">
    <property type="entry name" value="Kinase-like_dom_sf"/>
</dbReference>
<dbReference type="InterPro" id="IPR050249">
    <property type="entry name" value="Pseudomonas-type_ThrB"/>
</dbReference>
<dbReference type="PANTHER" id="PTHR21064">
    <property type="entry name" value="AMINOGLYCOSIDE PHOSPHOTRANSFERASE DOMAIN-CONTAINING PROTEIN-RELATED"/>
    <property type="match status" value="1"/>
</dbReference>
<comment type="similarity">
    <text evidence="1">Belongs to the pseudomonas-type ThrB family.</text>
</comment>
<evidence type="ECO:0000313" key="3">
    <source>
        <dbReference type="EMBL" id="CAA9388017.1"/>
    </source>
</evidence>
<protein>
    <recommendedName>
        <fullName evidence="2">Aminoglycoside phosphotransferase domain-containing protein</fullName>
    </recommendedName>
</protein>
<dbReference type="Pfam" id="PF01636">
    <property type="entry name" value="APH"/>
    <property type="match status" value="1"/>
</dbReference>
<proteinExistence type="inferred from homology"/>
<evidence type="ECO:0000259" key="2">
    <source>
        <dbReference type="Pfam" id="PF01636"/>
    </source>
</evidence>
<gene>
    <name evidence="3" type="ORF">AVDCRST_MAG64-1031</name>
</gene>
<dbReference type="PANTHER" id="PTHR21064:SF6">
    <property type="entry name" value="AMINOGLYCOSIDE PHOSPHOTRANSFERASE DOMAIN-CONTAINING PROTEIN"/>
    <property type="match status" value="1"/>
</dbReference>
<dbReference type="Gene3D" id="3.90.1200.10">
    <property type="match status" value="1"/>
</dbReference>
<dbReference type="InterPro" id="IPR002575">
    <property type="entry name" value="Aminoglycoside_PTrfase"/>
</dbReference>